<protein>
    <submittedName>
        <fullName evidence="7">LEAF RUST 10 DISEASE-RESISTANCE LOCUS RECEPTOR-LIKE PROTEIN KINASE-like 1.4 isoform X1</fullName>
    </submittedName>
</protein>
<gene>
    <name evidence="7" type="ORF">AAHA92_00889</name>
</gene>
<dbReference type="Gene3D" id="3.30.200.20">
    <property type="entry name" value="Phosphorylase Kinase, domain 1"/>
    <property type="match status" value="1"/>
</dbReference>
<name>A0ABD1IL33_SALDI</name>
<evidence type="ECO:0000256" key="2">
    <source>
        <dbReference type="ARBA" id="ARBA00022840"/>
    </source>
</evidence>
<dbReference type="PANTHER" id="PTHR46008">
    <property type="entry name" value="LEAF RUST 10 DISEASE-RESISTANCE LOCUS RECEPTOR-LIKE PROTEIN KINASE-LIKE 1.4"/>
    <property type="match status" value="1"/>
</dbReference>
<keyword evidence="5" id="KW-1133">Transmembrane helix</keyword>
<keyword evidence="5" id="KW-0812">Transmembrane</keyword>
<proteinExistence type="predicted"/>
<keyword evidence="8" id="KW-1185">Reference proteome</keyword>
<keyword evidence="5" id="KW-0472">Membrane</keyword>
<dbReference type="InterPro" id="IPR000719">
    <property type="entry name" value="Prot_kinase_dom"/>
</dbReference>
<reference evidence="7 8" key="1">
    <citation type="submission" date="2024-06" db="EMBL/GenBank/DDBJ databases">
        <title>A chromosome level genome sequence of Diviner's sage (Salvia divinorum).</title>
        <authorList>
            <person name="Ford S.A."/>
            <person name="Ro D.-K."/>
            <person name="Ness R.W."/>
            <person name="Phillips M.A."/>
        </authorList>
    </citation>
    <scope>NUCLEOTIDE SEQUENCE [LARGE SCALE GENOMIC DNA]</scope>
    <source>
        <strain evidence="7">SAF-2024a</strain>
        <tissue evidence="7">Leaf</tissue>
    </source>
</reference>
<dbReference type="InterPro" id="IPR001245">
    <property type="entry name" value="Ser-Thr/Tyr_kinase_cat_dom"/>
</dbReference>
<sequence length="347" mass="37793">MATAANNGNSNLGMNIGLPIGGAVLAGIGLGWLIFYCRQKRKLRLATASTPTASKDVLTPLSSQDPSTPPSTKFTKSISSYPFSKSDLGRDSTYFGVQVFNYSELEEATNKFDPSKELGDGGFGTVYYGVLSDGRVVAVKRLYENNFKRVEQFMNEVKILTQLRHANLVALFGCTSKRSQELLLVYEYIPNGTVADHLHGKRSAPGLLSCFGVVLIELISSLQAVDTNRHRHDINLANMAVNKIQNHTLHELVDSTLGFETNTTVRRMATLVAELAFRCLQQEKDMRPSMEEVLEVLKGIKNEDLNAHKVEIVDILVDDETGPLKSSVAPPSPDSVAASGSTPNSSG</sequence>
<evidence type="ECO:0000259" key="6">
    <source>
        <dbReference type="PROSITE" id="PS50011"/>
    </source>
</evidence>
<dbReference type="PANTHER" id="PTHR46008:SF63">
    <property type="entry name" value="LEAF RUST 10 DISEASE-RESISTANCE LOCUS RECEPTOR-LIKE PROTEIN KINASE-LIKE 1.4 ISOFORM X1"/>
    <property type="match status" value="1"/>
</dbReference>
<dbReference type="SUPFAM" id="SSF56112">
    <property type="entry name" value="Protein kinase-like (PK-like)"/>
    <property type="match status" value="1"/>
</dbReference>
<feature type="compositionally biased region" description="Low complexity" evidence="4">
    <location>
        <begin position="326"/>
        <end position="341"/>
    </location>
</feature>
<dbReference type="Pfam" id="PF07714">
    <property type="entry name" value="PK_Tyr_Ser-Thr"/>
    <property type="match status" value="1"/>
</dbReference>
<dbReference type="PROSITE" id="PS50011">
    <property type="entry name" value="PROTEIN_KINASE_DOM"/>
    <property type="match status" value="1"/>
</dbReference>
<dbReference type="InterPro" id="IPR011009">
    <property type="entry name" value="Kinase-like_dom_sf"/>
</dbReference>
<comment type="caution">
    <text evidence="7">The sequence shown here is derived from an EMBL/GenBank/DDBJ whole genome shotgun (WGS) entry which is preliminary data.</text>
</comment>
<feature type="region of interest" description="Disordered" evidence="4">
    <location>
        <begin position="322"/>
        <end position="347"/>
    </location>
</feature>
<feature type="region of interest" description="Disordered" evidence="4">
    <location>
        <begin position="55"/>
        <end position="74"/>
    </location>
</feature>
<keyword evidence="2 3" id="KW-0067">ATP-binding</keyword>
<feature type="compositionally biased region" description="Polar residues" evidence="4">
    <location>
        <begin position="60"/>
        <end position="74"/>
    </location>
</feature>
<dbReference type="GO" id="GO:0005524">
    <property type="term" value="F:ATP binding"/>
    <property type="evidence" value="ECO:0007669"/>
    <property type="project" value="UniProtKB-UniRule"/>
</dbReference>
<dbReference type="FunFam" id="3.30.200.20:FF:000162">
    <property type="entry name" value="Adenine nucleotide alpha hydrolase-like domain kinase"/>
    <property type="match status" value="1"/>
</dbReference>
<feature type="transmembrane region" description="Helical" evidence="5">
    <location>
        <begin position="16"/>
        <end position="35"/>
    </location>
</feature>
<accession>A0ABD1IL33</accession>
<dbReference type="PROSITE" id="PS00107">
    <property type="entry name" value="PROTEIN_KINASE_ATP"/>
    <property type="match status" value="1"/>
</dbReference>
<evidence type="ECO:0000256" key="5">
    <source>
        <dbReference type="SAM" id="Phobius"/>
    </source>
</evidence>
<evidence type="ECO:0000256" key="1">
    <source>
        <dbReference type="ARBA" id="ARBA00022741"/>
    </source>
</evidence>
<evidence type="ECO:0000256" key="4">
    <source>
        <dbReference type="SAM" id="MobiDB-lite"/>
    </source>
</evidence>
<evidence type="ECO:0000256" key="3">
    <source>
        <dbReference type="PROSITE-ProRule" id="PRU10141"/>
    </source>
</evidence>
<dbReference type="Gene3D" id="1.10.510.10">
    <property type="entry name" value="Transferase(Phosphotransferase) domain 1"/>
    <property type="match status" value="1"/>
</dbReference>
<dbReference type="EMBL" id="JBEAFC010000001">
    <property type="protein sequence ID" value="KAL1569406.1"/>
    <property type="molecule type" value="Genomic_DNA"/>
</dbReference>
<organism evidence="7 8">
    <name type="scientific">Salvia divinorum</name>
    <name type="common">Maria pastora</name>
    <name type="synonym">Diviner's sage</name>
    <dbReference type="NCBI Taxonomy" id="28513"/>
    <lineage>
        <taxon>Eukaryota</taxon>
        <taxon>Viridiplantae</taxon>
        <taxon>Streptophyta</taxon>
        <taxon>Embryophyta</taxon>
        <taxon>Tracheophyta</taxon>
        <taxon>Spermatophyta</taxon>
        <taxon>Magnoliopsida</taxon>
        <taxon>eudicotyledons</taxon>
        <taxon>Gunneridae</taxon>
        <taxon>Pentapetalae</taxon>
        <taxon>asterids</taxon>
        <taxon>lamiids</taxon>
        <taxon>Lamiales</taxon>
        <taxon>Lamiaceae</taxon>
        <taxon>Nepetoideae</taxon>
        <taxon>Mentheae</taxon>
        <taxon>Salviinae</taxon>
        <taxon>Salvia</taxon>
        <taxon>Salvia subgen. Calosphace</taxon>
    </lineage>
</organism>
<feature type="domain" description="Protein kinase" evidence="6">
    <location>
        <begin position="112"/>
        <end position="347"/>
    </location>
</feature>
<evidence type="ECO:0000313" key="8">
    <source>
        <dbReference type="Proteomes" id="UP001567538"/>
    </source>
</evidence>
<dbReference type="AlphaFoldDB" id="A0ABD1IL33"/>
<feature type="binding site" evidence="3">
    <location>
        <position position="140"/>
    </location>
    <ligand>
        <name>ATP</name>
        <dbReference type="ChEBI" id="CHEBI:30616"/>
    </ligand>
</feature>
<dbReference type="InterPro" id="IPR017441">
    <property type="entry name" value="Protein_kinase_ATP_BS"/>
</dbReference>
<keyword evidence="1 3" id="KW-0547">Nucleotide-binding</keyword>
<evidence type="ECO:0000313" key="7">
    <source>
        <dbReference type="EMBL" id="KAL1569406.1"/>
    </source>
</evidence>
<dbReference type="Proteomes" id="UP001567538">
    <property type="component" value="Unassembled WGS sequence"/>
</dbReference>